<dbReference type="InterPro" id="IPR055259">
    <property type="entry name" value="YkvP/CgeB_Glyco_trans-like"/>
</dbReference>
<gene>
    <name evidence="2" type="ORF">J2W69_000226</name>
</gene>
<organism evidence="2 3">
    <name type="scientific">Rheinheimera soli</name>
    <dbReference type="NCBI Taxonomy" id="443616"/>
    <lineage>
        <taxon>Bacteria</taxon>
        <taxon>Pseudomonadati</taxon>
        <taxon>Pseudomonadota</taxon>
        <taxon>Gammaproteobacteria</taxon>
        <taxon>Chromatiales</taxon>
        <taxon>Chromatiaceae</taxon>
        <taxon>Rheinheimera</taxon>
    </lineage>
</organism>
<sequence length="759" mass="87755">MHRHLKRFTGFLQKKSTKQSLVLPAVAVKLLEQKLFDSSWYLVAYPDVSEEKMYQAAPVLHFLDKGARQGYSPASWFDSSWYLEQNKDVKQAGINPLLHYLQHGLAEGRRRADQLLLNPQLPENQFIRLSSSGTSFVIPLMNRARVFNTAFLFQQYEKPQLGKPCGIVLVECFDAGEQLITSGVKGLSWSAHFKCWYRYLVQNDTEHLDVDKFQMAFPEQAIRCLVTIKPWDARAFEVRNRFTMQVADELVLPAKKVHIPKKERPLTAASLKVALIADEFTYNSFKDEFKAVVLEPEHWRSQFEVEKPDIFFCESAWSGPDSKRRPWRGKIYASINFEKENRSVLLDILNYCRKNGIPTVFWNKEDPTHYTDRKHDFVKTAALFDYVFTSAVECVEQYKKDYKLQHVFALPFATNPRLFNPLHKGARNSNVVFAGSWYANHVDRSMVMEQVLDSLIDKGFTPEIYDRYHGDTDPLHMWPSKYQSYIHPGKPHEQMPAVYSSSVYGLNFNTVTESSTMFARRVFELMSSNTLVISNYSKGVAELFGDLVVFADTDPKRLSNLTETEVDFLREEALNLVLSEHTYSHRWRYMLNCIGFEVKPDVMDVTLVSRINSEQEAMAVISYFEEHFGRDTECRLLLIVSLQVMDLDVAGFYQKFNRFGITVTSESFMQKHALQERYLPIETPYFLLFELATAPAAAWLKKARLHLSYMNEYPLTPHSIERYQLEAVTKDATLFGHSAVFLSIYHGLLNGRSQLAYAV</sequence>
<dbReference type="EMBL" id="JAVDWR010000001">
    <property type="protein sequence ID" value="MDR7119311.1"/>
    <property type="molecule type" value="Genomic_DNA"/>
</dbReference>
<dbReference type="Proteomes" id="UP001257909">
    <property type="component" value="Unassembled WGS sequence"/>
</dbReference>
<accession>A0ABU1VUB1</accession>
<proteinExistence type="predicted"/>
<keyword evidence="3" id="KW-1185">Reference proteome</keyword>
<name>A0ABU1VUB1_9GAMM</name>
<dbReference type="RefSeq" id="WP_310273737.1">
    <property type="nucleotide sequence ID" value="NZ_JAVDWR010000001.1"/>
</dbReference>
<dbReference type="Pfam" id="PF13524">
    <property type="entry name" value="Glyco_trans_1_2"/>
    <property type="match status" value="1"/>
</dbReference>
<evidence type="ECO:0000313" key="3">
    <source>
        <dbReference type="Proteomes" id="UP001257909"/>
    </source>
</evidence>
<comment type="caution">
    <text evidence="2">The sequence shown here is derived from an EMBL/GenBank/DDBJ whole genome shotgun (WGS) entry which is preliminary data.</text>
</comment>
<feature type="domain" description="Spore protein YkvP/CgeB glycosyl transferase-like" evidence="1">
    <location>
        <begin position="462"/>
        <end position="591"/>
    </location>
</feature>
<protein>
    <submittedName>
        <fullName evidence="2">Spore maturation protein CgeB</fullName>
    </submittedName>
</protein>
<evidence type="ECO:0000259" key="1">
    <source>
        <dbReference type="Pfam" id="PF13524"/>
    </source>
</evidence>
<reference evidence="2 3" key="1">
    <citation type="submission" date="2023-07" db="EMBL/GenBank/DDBJ databases">
        <title>Sorghum-associated microbial communities from plants grown in Nebraska, USA.</title>
        <authorList>
            <person name="Schachtman D."/>
        </authorList>
    </citation>
    <scope>NUCLEOTIDE SEQUENCE [LARGE SCALE GENOMIC DNA]</scope>
    <source>
        <strain evidence="2 3">4138</strain>
    </source>
</reference>
<evidence type="ECO:0000313" key="2">
    <source>
        <dbReference type="EMBL" id="MDR7119311.1"/>
    </source>
</evidence>